<feature type="signal peptide" evidence="2">
    <location>
        <begin position="1"/>
        <end position="23"/>
    </location>
</feature>
<name>A0A1M6G1G1_9FLAO</name>
<evidence type="ECO:0000313" key="4">
    <source>
        <dbReference type="Proteomes" id="UP000184172"/>
    </source>
</evidence>
<dbReference type="Proteomes" id="UP000184172">
    <property type="component" value="Unassembled WGS sequence"/>
</dbReference>
<dbReference type="EMBL" id="FQYV01000008">
    <property type="protein sequence ID" value="SHJ03815.1"/>
    <property type="molecule type" value="Genomic_DNA"/>
</dbReference>
<dbReference type="InterPro" id="IPR005046">
    <property type="entry name" value="DUF285"/>
</dbReference>
<dbReference type="InterPro" id="IPR011889">
    <property type="entry name" value="Liste_lipo_26"/>
</dbReference>
<evidence type="ECO:0000256" key="1">
    <source>
        <dbReference type="SAM" id="MobiDB-lite"/>
    </source>
</evidence>
<feature type="non-terminal residue" evidence="3">
    <location>
        <position position="900"/>
    </location>
</feature>
<protein>
    <submittedName>
        <fullName evidence="3">Surface protein</fullName>
    </submittedName>
</protein>
<proteinExistence type="predicted"/>
<dbReference type="AlphaFoldDB" id="A0A1M6G1G1"/>
<feature type="region of interest" description="Disordered" evidence="1">
    <location>
        <begin position="791"/>
        <end position="812"/>
    </location>
</feature>
<keyword evidence="4" id="KW-1185">Reference proteome</keyword>
<sequence length="900" mass="97785">MKNFTRFLSVICTILAFTSITNAQITSAQLAKNASMHTETQTASTQEKRKSSRNHHRAIVPQYIGSFNTNDGPNWNDAPPTLSAIEAAALIFGGSATDYVISTNPNTTDPATITHTAWATKYGIASCHEVAEDYFLDQGTPGYNTNGDTSAYVDDNCLTGNTNYVWSVRDPSTFITTWETTAAGESITIPTAAGSVYSYDVDWENDGTWETGFTGDATHTYATAGTYMVTIRGTFPRIYFNNTGDKDKIKSINQWGSSINWESMENAFYGCSNLVYSSSDTPNLSMVTSLANMFNQATLFDADISAWDVSNVTDMTDMLGGITLHTFYYDSLLTAWSNLTLQNNVNFDAGSSQYCNSETARDNIINTYGWTISDGGKLCVIPDEFITTWQTTVPNESITIPISFISSYNYDVDWEGLGFYETGFTNSATHTYANPGIHTVVIRGTFPRIYFNNSGDKDKIMTIEKWGPNAWESMENAFYGCSNLTYNATDAPNLTNASNMTNMFSGATLFNGDLSSWNVANIDNMTNLFNNATLFNGDISTWDVSNVTGMSQTFAYAAAFNKDIGSWDVSSVIDMNDMFFNASSFNQDIGDWNIYNVSTMDNMIDGSAISSVNYDRLLLGWSSKTLQNGVTFNAGTIEYCTSQAARDNIINTYGWSITDGGQNCATCTDITEYTTGSWSNGLPDNTKIAILIDDYNTTDGNINACGILIRPGATLTVSDGTFINAENNLIIDGNLIFESSATGNGELASMGPSGAIYGDATVQRYMKNKRSYRMVSSAVTTSTSVHDNWQEGATSNTNNPNPGFGTHITGSTTDQMNGFDGTITGNPSMFTVNVGTQMFEAVTNTDVNTLTAGEPYLLFVRGDRSVDLTNDLAAGETVLRATGSLVTGTQTQNYATSNAG</sequence>
<feature type="compositionally biased region" description="Polar residues" evidence="1">
    <location>
        <begin position="32"/>
        <end position="45"/>
    </location>
</feature>
<dbReference type="RefSeq" id="WP_143156783.1">
    <property type="nucleotide sequence ID" value="NZ_FQYV01000008.1"/>
</dbReference>
<feature type="compositionally biased region" description="Polar residues" evidence="1">
    <location>
        <begin position="791"/>
        <end position="801"/>
    </location>
</feature>
<gene>
    <name evidence="3" type="ORF">SAMN04487908_108113</name>
</gene>
<feature type="chain" id="PRO_5012002656" evidence="2">
    <location>
        <begin position="24"/>
        <end position="900"/>
    </location>
</feature>
<dbReference type="NCBIfam" id="TIGR02167">
    <property type="entry name" value="Liste_lipo_26"/>
    <property type="match status" value="3"/>
</dbReference>
<reference evidence="4" key="1">
    <citation type="submission" date="2016-11" db="EMBL/GenBank/DDBJ databases">
        <authorList>
            <person name="Varghese N."/>
            <person name="Submissions S."/>
        </authorList>
    </citation>
    <scope>NUCLEOTIDE SEQUENCE [LARGE SCALE GENOMIC DNA]</scope>
    <source>
        <strain evidence="4">DSM 26349</strain>
    </source>
</reference>
<dbReference type="OrthoDB" id="9813840at2"/>
<evidence type="ECO:0000256" key="2">
    <source>
        <dbReference type="SAM" id="SignalP"/>
    </source>
</evidence>
<keyword evidence="2" id="KW-0732">Signal</keyword>
<dbReference type="Pfam" id="PF03382">
    <property type="entry name" value="DUF285"/>
    <property type="match status" value="2"/>
</dbReference>
<accession>A0A1M6G1G1</accession>
<organism evidence="3 4">
    <name type="scientific">Aequorivita viscosa</name>
    <dbReference type="NCBI Taxonomy" id="797419"/>
    <lineage>
        <taxon>Bacteria</taxon>
        <taxon>Pseudomonadati</taxon>
        <taxon>Bacteroidota</taxon>
        <taxon>Flavobacteriia</taxon>
        <taxon>Flavobacteriales</taxon>
        <taxon>Flavobacteriaceae</taxon>
        <taxon>Aequorivita</taxon>
    </lineage>
</organism>
<evidence type="ECO:0000313" key="3">
    <source>
        <dbReference type="EMBL" id="SHJ03815.1"/>
    </source>
</evidence>
<dbReference type="STRING" id="797419.SAMN05216556_1091"/>
<feature type="region of interest" description="Disordered" evidence="1">
    <location>
        <begin position="32"/>
        <end position="55"/>
    </location>
</feature>